<protein>
    <recommendedName>
        <fullName evidence="5">Extracellular solute-binding protein</fullName>
    </recommendedName>
</protein>
<dbReference type="PANTHER" id="PTHR43649">
    <property type="entry name" value="ARABINOSE-BINDING PROTEIN-RELATED"/>
    <property type="match status" value="1"/>
</dbReference>
<accession>A0ABN2CIR2</accession>
<gene>
    <name evidence="3" type="ORF">GCM10009827_094730</name>
</gene>
<dbReference type="SUPFAM" id="SSF53850">
    <property type="entry name" value="Periplasmic binding protein-like II"/>
    <property type="match status" value="2"/>
</dbReference>
<dbReference type="PANTHER" id="PTHR43649:SF33">
    <property type="entry name" value="POLYGALACTURONAN_RHAMNOGALACTURONAN-BINDING PROTEIN YTCQ"/>
    <property type="match status" value="1"/>
</dbReference>
<evidence type="ECO:0000313" key="3">
    <source>
        <dbReference type="EMBL" id="GAA1558773.1"/>
    </source>
</evidence>
<dbReference type="Proteomes" id="UP001501470">
    <property type="component" value="Unassembled WGS sequence"/>
</dbReference>
<proteinExistence type="predicted"/>
<sequence>MLRRTLVAVAAVVVLAGCSGSPKSAPPPPVDGADSGGRLVLWTRSQLEVQATLLVDAYNATHANQVELALVNGADVNVRIDGAAQAGALPDLLAGGLADVPGWTGRGLYQDITGRVARLSFAAQLDQPSIQAGTRDGAKHAVPFVLAKDGGDGIGISRDSKKADQAWNFIAWVLSDEAQVQVLARNGDEVARADLKTNEFTPTEKGARS</sequence>
<dbReference type="RefSeq" id="WP_344511310.1">
    <property type="nucleotide sequence ID" value="NZ_BAAAQD010000027.1"/>
</dbReference>
<evidence type="ECO:0000256" key="1">
    <source>
        <dbReference type="ARBA" id="ARBA00022729"/>
    </source>
</evidence>
<dbReference type="EMBL" id="BAAAQD010000027">
    <property type="protein sequence ID" value="GAA1558773.1"/>
    <property type="molecule type" value="Genomic_DNA"/>
</dbReference>
<organism evidence="3 4">
    <name type="scientific">Dactylosporangium maewongense</name>
    <dbReference type="NCBI Taxonomy" id="634393"/>
    <lineage>
        <taxon>Bacteria</taxon>
        <taxon>Bacillati</taxon>
        <taxon>Actinomycetota</taxon>
        <taxon>Actinomycetes</taxon>
        <taxon>Micromonosporales</taxon>
        <taxon>Micromonosporaceae</taxon>
        <taxon>Dactylosporangium</taxon>
    </lineage>
</organism>
<name>A0ABN2CIR2_9ACTN</name>
<keyword evidence="1 2" id="KW-0732">Signal</keyword>
<feature type="chain" id="PRO_5046258785" description="Extracellular solute-binding protein" evidence="2">
    <location>
        <begin position="25"/>
        <end position="209"/>
    </location>
</feature>
<reference evidence="3 4" key="1">
    <citation type="journal article" date="2019" name="Int. J. Syst. Evol. Microbiol.">
        <title>The Global Catalogue of Microorganisms (GCM) 10K type strain sequencing project: providing services to taxonomists for standard genome sequencing and annotation.</title>
        <authorList>
            <consortium name="The Broad Institute Genomics Platform"/>
            <consortium name="The Broad Institute Genome Sequencing Center for Infectious Disease"/>
            <person name="Wu L."/>
            <person name="Ma J."/>
        </authorList>
    </citation>
    <scope>NUCLEOTIDE SEQUENCE [LARGE SCALE GENOMIC DNA]</scope>
    <source>
        <strain evidence="3 4">JCM 15933</strain>
    </source>
</reference>
<comment type="caution">
    <text evidence="3">The sequence shown here is derived from an EMBL/GenBank/DDBJ whole genome shotgun (WGS) entry which is preliminary data.</text>
</comment>
<keyword evidence="4" id="KW-1185">Reference proteome</keyword>
<evidence type="ECO:0008006" key="5">
    <source>
        <dbReference type="Google" id="ProtNLM"/>
    </source>
</evidence>
<dbReference type="Gene3D" id="3.40.190.10">
    <property type="entry name" value="Periplasmic binding protein-like II"/>
    <property type="match status" value="1"/>
</dbReference>
<evidence type="ECO:0000256" key="2">
    <source>
        <dbReference type="SAM" id="SignalP"/>
    </source>
</evidence>
<feature type="signal peptide" evidence="2">
    <location>
        <begin position="1"/>
        <end position="24"/>
    </location>
</feature>
<dbReference type="PROSITE" id="PS51257">
    <property type="entry name" value="PROKAR_LIPOPROTEIN"/>
    <property type="match status" value="1"/>
</dbReference>
<evidence type="ECO:0000313" key="4">
    <source>
        <dbReference type="Proteomes" id="UP001501470"/>
    </source>
</evidence>
<dbReference type="InterPro" id="IPR050490">
    <property type="entry name" value="Bact_solute-bd_prot1"/>
</dbReference>